<dbReference type="InterPro" id="IPR037175">
    <property type="entry name" value="KFase_sf"/>
</dbReference>
<comment type="similarity">
    <text evidence="1">Belongs to the Cyclase 1 superfamily.</text>
</comment>
<accession>A0A9W9SRN6</accession>
<dbReference type="OrthoDB" id="5396at2759"/>
<dbReference type="SUPFAM" id="SSF102198">
    <property type="entry name" value="Putative cyclase"/>
    <property type="match status" value="1"/>
</dbReference>
<dbReference type="RefSeq" id="XP_056582025.1">
    <property type="nucleotide sequence ID" value="XM_056717890.1"/>
</dbReference>
<evidence type="ECO:0000313" key="3">
    <source>
        <dbReference type="Proteomes" id="UP001147752"/>
    </source>
</evidence>
<comment type="caution">
    <text evidence="2">The sequence shown here is derived from an EMBL/GenBank/DDBJ whole genome shotgun (WGS) entry which is preliminary data.</text>
</comment>
<dbReference type="Proteomes" id="UP001147752">
    <property type="component" value="Unassembled WGS sequence"/>
</dbReference>
<protein>
    <recommendedName>
        <fullName evidence="4">Cyclase</fullName>
    </recommendedName>
</protein>
<sequence>MTSTLHDNYNSDRIVFPSFDELPPVPGQPQGSLWNFFDKDGKKDELGTLNILTPSVVRETSEEIQLGYHVQLDWPLDRLEFPGLGRQKTTHSVKDMRPEGFEGLDDEIFMNTQISSQWDSLKHWSIQKQGLFYNGLDMKEALESPRNGIHNICDRGGIVGRGILVDWLRWWEIHNSGKTPPSPIQSYAISVSEIEQVLKWQGTETKQGDIFIIRTGYVRWYEQADTATRRHGTQEQNCAIGVANTIETVHWLYDKHFSAVASDTLSFESWPYPEACCLHEWLLCQWGTPIGELWDLEQLSRKCASLGKWSFFLTSAPLHIKGGIGSPPGAIAIF</sequence>
<dbReference type="GO" id="GO:0019441">
    <property type="term" value="P:L-tryptophan catabolic process to kynurenine"/>
    <property type="evidence" value="ECO:0007669"/>
    <property type="project" value="InterPro"/>
</dbReference>
<dbReference type="PANTHER" id="PTHR34861">
    <property type="match status" value="1"/>
</dbReference>
<dbReference type="GeneID" id="81457073"/>
<dbReference type="Gene3D" id="3.50.30.50">
    <property type="entry name" value="Putative cyclase"/>
    <property type="match status" value="1"/>
</dbReference>
<dbReference type="GO" id="GO:0004061">
    <property type="term" value="F:arylformamidase activity"/>
    <property type="evidence" value="ECO:0007669"/>
    <property type="project" value="InterPro"/>
</dbReference>
<evidence type="ECO:0000256" key="1">
    <source>
        <dbReference type="ARBA" id="ARBA00007865"/>
    </source>
</evidence>
<dbReference type="AlphaFoldDB" id="A0A9W9SRN6"/>
<dbReference type="PANTHER" id="PTHR34861:SF10">
    <property type="entry name" value="CYCLASE"/>
    <property type="match status" value="1"/>
</dbReference>
<evidence type="ECO:0000313" key="2">
    <source>
        <dbReference type="EMBL" id="KAJ5382249.1"/>
    </source>
</evidence>
<gene>
    <name evidence="2" type="ORF">N7517_000160</name>
</gene>
<name>A0A9W9SRN6_9EURO</name>
<reference evidence="2" key="2">
    <citation type="journal article" date="2023" name="IMA Fungus">
        <title>Comparative genomic study of the Penicillium genus elucidates a diverse pangenome and 15 lateral gene transfer events.</title>
        <authorList>
            <person name="Petersen C."/>
            <person name="Sorensen T."/>
            <person name="Nielsen M.R."/>
            <person name="Sondergaard T.E."/>
            <person name="Sorensen J.L."/>
            <person name="Fitzpatrick D.A."/>
            <person name="Frisvad J.C."/>
            <person name="Nielsen K.L."/>
        </authorList>
    </citation>
    <scope>NUCLEOTIDE SEQUENCE</scope>
    <source>
        <strain evidence="2">IBT 3081</strain>
    </source>
</reference>
<organism evidence="2 3">
    <name type="scientific">Penicillium concentricum</name>
    <dbReference type="NCBI Taxonomy" id="293559"/>
    <lineage>
        <taxon>Eukaryota</taxon>
        <taxon>Fungi</taxon>
        <taxon>Dikarya</taxon>
        <taxon>Ascomycota</taxon>
        <taxon>Pezizomycotina</taxon>
        <taxon>Eurotiomycetes</taxon>
        <taxon>Eurotiomycetidae</taxon>
        <taxon>Eurotiales</taxon>
        <taxon>Aspergillaceae</taxon>
        <taxon>Penicillium</taxon>
    </lineage>
</organism>
<proteinExistence type="inferred from homology"/>
<keyword evidence="3" id="KW-1185">Reference proteome</keyword>
<dbReference type="InterPro" id="IPR007325">
    <property type="entry name" value="KFase/CYL"/>
</dbReference>
<dbReference type="EMBL" id="JAPZBT010000001">
    <property type="protein sequence ID" value="KAJ5382249.1"/>
    <property type="molecule type" value="Genomic_DNA"/>
</dbReference>
<evidence type="ECO:0008006" key="4">
    <source>
        <dbReference type="Google" id="ProtNLM"/>
    </source>
</evidence>
<dbReference type="Pfam" id="PF04199">
    <property type="entry name" value="Cyclase"/>
    <property type="match status" value="1"/>
</dbReference>
<reference evidence="2" key="1">
    <citation type="submission" date="2022-12" db="EMBL/GenBank/DDBJ databases">
        <authorList>
            <person name="Petersen C."/>
        </authorList>
    </citation>
    <scope>NUCLEOTIDE SEQUENCE</scope>
    <source>
        <strain evidence="2">IBT 3081</strain>
    </source>
</reference>